<dbReference type="InterPro" id="IPR013083">
    <property type="entry name" value="Znf_RING/FYVE/PHD"/>
</dbReference>
<dbReference type="GO" id="GO:0036503">
    <property type="term" value="P:ERAD pathway"/>
    <property type="evidence" value="ECO:0007669"/>
    <property type="project" value="InterPro"/>
</dbReference>
<dbReference type="STRING" id="286115.A0A507D7P2"/>
<dbReference type="SUPFAM" id="SSF57850">
    <property type="entry name" value="RING/U-box"/>
    <property type="match status" value="1"/>
</dbReference>
<dbReference type="Proteomes" id="UP000320475">
    <property type="component" value="Unassembled WGS sequence"/>
</dbReference>
<evidence type="ECO:0000313" key="16">
    <source>
        <dbReference type="Proteomes" id="UP000320475"/>
    </source>
</evidence>
<dbReference type="Pfam" id="PF04564">
    <property type="entry name" value="U-box"/>
    <property type="match status" value="1"/>
</dbReference>
<dbReference type="FunFam" id="3.30.40.10:FF:000055">
    <property type="entry name" value="Ubiquitin conjugation factor e4 a"/>
    <property type="match status" value="1"/>
</dbReference>
<comment type="caution">
    <text evidence="13">The sequence shown here is derived from an EMBL/GenBank/DDBJ whole genome shotgun (WGS) entry which is preliminary data.</text>
</comment>
<dbReference type="PROSITE" id="PS51698">
    <property type="entry name" value="U_BOX"/>
    <property type="match status" value="1"/>
</dbReference>
<dbReference type="SMART" id="SM00504">
    <property type="entry name" value="Ubox"/>
    <property type="match status" value="1"/>
</dbReference>
<dbReference type="GO" id="GO:0034450">
    <property type="term" value="F:ubiquitin-ubiquitin ligase activity"/>
    <property type="evidence" value="ECO:0007669"/>
    <property type="project" value="InterPro"/>
</dbReference>
<proteinExistence type="inferred from homology"/>
<dbReference type="VEuPathDB" id="FungiDB:SeMB42_g02682"/>
<feature type="domain" description="U-box" evidence="12">
    <location>
        <begin position="1088"/>
        <end position="1162"/>
    </location>
</feature>
<dbReference type="GO" id="GO:0000209">
    <property type="term" value="P:protein polyubiquitination"/>
    <property type="evidence" value="ECO:0007669"/>
    <property type="project" value="TreeGrafter"/>
</dbReference>
<dbReference type="GO" id="GO:0005634">
    <property type="term" value="C:nucleus"/>
    <property type="evidence" value="ECO:0007669"/>
    <property type="project" value="UniProtKB-SubCell"/>
</dbReference>
<keyword evidence="10" id="KW-0539">Nucleus</keyword>
<keyword evidence="8" id="KW-0808">Transferase</keyword>
<dbReference type="Pfam" id="PF10408">
    <property type="entry name" value="Ufd2P_core"/>
    <property type="match status" value="1"/>
</dbReference>
<feature type="compositionally biased region" description="Polar residues" evidence="11">
    <location>
        <begin position="49"/>
        <end position="66"/>
    </location>
</feature>
<gene>
    <name evidence="13" type="ORF">SeLEV6574_g02990</name>
    <name evidence="14" type="ORF">SeMB42_g02682</name>
</gene>
<evidence type="ECO:0000313" key="14">
    <source>
        <dbReference type="EMBL" id="TPX49221.1"/>
    </source>
</evidence>
<evidence type="ECO:0000256" key="7">
    <source>
        <dbReference type="ARBA" id="ARBA00022490"/>
    </source>
</evidence>
<comment type="catalytic activity">
    <reaction evidence="1">
        <text>S-ubiquitinyl-[E2 ubiquitin-conjugating enzyme]-L-cysteine + [acceptor protein]-L-lysine = [E2 ubiquitin-conjugating enzyme]-L-cysteine + N(6)-ubiquitinyl-[acceptor protein]-L-lysine.</text>
        <dbReference type="EC" id="2.3.2.27"/>
    </reaction>
</comment>
<dbReference type="Gene3D" id="3.30.40.10">
    <property type="entry name" value="Zinc/RING finger domain, C3HC4 (zinc finger)"/>
    <property type="match status" value="1"/>
</dbReference>
<dbReference type="GO" id="GO:0006511">
    <property type="term" value="P:ubiquitin-dependent protein catabolic process"/>
    <property type="evidence" value="ECO:0007669"/>
    <property type="project" value="InterPro"/>
</dbReference>
<comment type="subcellular location">
    <subcellularLocation>
        <location evidence="3">Cytoplasm</location>
    </subcellularLocation>
    <subcellularLocation>
        <location evidence="2">Nucleus</location>
    </subcellularLocation>
</comment>
<evidence type="ECO:0000256" key="10">
    <source>
        <dbReference type="ARBA" id="ARBA00023242"/>
    </source>
</evidence>
<keyword evidence="15" id="KW-1185">Reference proteome</keyword>
<evidence type="ECO:0000256" key="8">
    <source>
        <dbReference type="ARBA" id="ARBA00022679"/>
    </source>
</evidence>
<dbReference type="PANTHER" id="PTHR13931">
    <property type="entry name" value="UBIQUITINATION FACTOR E4"/>
    <property type="match status" value="1"/>
</dbReference>
<evidence type="ECO:0000259" key="12">
    <source>
        <dbReference type="PROSITE" id="PS51698"/>
    </source>
</evidence>
<evidence type="ECO:0000256" key="2">
    <source>
        <dbReference type="ARBA" id="ARBA00004123"/>
    </source>
</evidence>
<keyword evidence="9" id="KW-0833">Ubl conjugation pathway</keyword>
<evidence type="ECO:0000256" key="5">
    <source>
        <dbReference type="ARBA" id="ARBA00007434"/>
    </source>
</evidence>
<dbReference type="InterPro" id="IPR045132">
    <property type="entry name" value="UBE4"/>
</dbReference>
<dbReference type="EMBL" id="QEAM01000092">
    <property type="protein sequence ID" value="TPX46860.1"/>
    <property type="molecule type" value="Genomic_DNA"/>
</dbReference>
<evidence type="ECO:0000256" key="3">
    <source>
        <dbReference type="ARBA" id="ARBA00004496"/>
    </source>
</evidence>
<comment type="pathway">
    <text evidence="4">Protein modification; protein ubiquitination.</text>
</comment>
<dbReference type="InterPro" id="IPR019474">
    <property type="entry name" value="Ub_conjug_fac_E4_core"/>
</dbReference>
<dbReference type="GO" id="GO:0000151">
    <property type="term" value="C:ubiquitin ligase complex"/>
    <property type="evidence" value="ECO:0007669"/>
    <property type="project" value="InterPro"/>
</dbReference>
<feature type="compositionally biased region" description="Low complexity" evidence="11">
    <location>
        <begin position="27"/>
        <end position="48"/>
    </location>
</feature>
<dbReference type="InterPro" id="IPR003613">
    <property type="entry name" value="Ubox_domain"/>
</dbReference>
<feature type="compositionally biased region" description="Low complexity" evidence="11">
    <location>
        <begin position="98"/>
        <end position="114"/>
    </location>
</feature>
<reference evidence="15 16" key="1">
    <citation type="journal article" date="2019" name="Sci. Rep.">
        <title>Comparative genomics of chytrid fungi reveal insights into the obligate biotrophic and pathogenic lifestyle of Synchytrium endobioticum.</title>
        <authorList>
            <person name="van de Vossenberg B.T.L.H."/>
            <person name="Warris S."/>
            <person name="Nguyen H.D.T."/>
            <person name="van Gent-Pelzer M.P.E."/>
            <person name="Joly D.L."/>
            <person name="van de Geest H.C."/>
            <person name="Bonants P.J.M."/>
            <person name="Smith D.S."/>
            <person name="Levesque C.A."/>
            <person name="van der Lee T.A.J."/>
        </authorList>
    </citation>
    <scope>NUCLEOTIDE SEQUENCE [LARGE SCALE GENOMIC DNA]</scope>
    <source>
        <strain evidence="13 16">LEV6574</strain>
        <strain evidence="14 15">MB42</strain>
    </source>
</reference>
<evidence type="ECO:0000313" key="13">
    <source>
        <dbReference type="EMBL" id="TPX46860.1"/>
    </source>
</evidence>
<dbReference type="PANTHER" id="PTHR13931:SF2">
    <property type="entry name" value="UBIQUITIN CONJUGATION FACTOR E4 B"/>
    <property type="match status" value="1"/>
</dbReference>
<comment type="similarity">
    <text evidence="5">Belongs to the ubiquitin conjugation factor E4 family.</text>
</comment>
<accession>A0A507D7P2</accession>
<feature type="region of interest" description="Disordered" evidence="11">
    <location>
        <begin position="21"/>
        <end position="124"/>
    </location>
</feature>
<evidence type="ECO:0000256" key="6">
    <source>
        <dbReference type="ARBA" id="ARBA00012483"/>
    </source>
</evidence>
<protein>
    <recommendedName>
        <fullName evidence="6">RING-type E3 ubiquitin transferase</fullName>
        <ecNumber evidence="6">2.3.2.27</ecNumber>
    </recommendedName>
</protein>
<evidence type="ECO:0000256" key="4">
    <source>
        <dbReference type="ARBA" id="ARBA00004906"/>
    </source>
</evidence>
<name>A0A507D7P2_9FUNG</name>
<dbReference type="OrthoDB" id="20295at2759"/>
<feature type="compositionally biased region" description="Polar residues" evidence="11">
    <location>
        <begin position="115"/>
        <end position="124"/>
    </location>
</feature>
<organism evidence="13 16">
    <name type="scientific">Synchytrium endobioticum</name>
    <dbReference type="NCBI Taxonomy" id="286115"/>
    <lineage>
        <taxon>Eukaryota</taxon>
        <taxon>Fungi</taxon>
        <taxon>Fungi incertae sedis</taxon>
        <taxon>Chytridiomycota</taxon>
        <taxon>Chytridiomycota incertae sedis</taxon>
        <taxon>Chytridiomycetes</taxon>
        <taxon>Synchytriales</taxon>
        <taxon>Synchytriaceae</taxon>
        <taxon>Synchytrium</taxon>
    </lineage>
</organism>
<evidence type="ECO:0000256" key="9">
    <source>
        <dbReference type="ARBA" id="ARBA00022786"/>
    </source>
</evidence>
<evidence type="ECO:0000313" key="15">
    <source>
        <dbReference type="Proteomes" id="UP000317494"/>
    </source>
</evidence>
<dbReference type="EC" id="2.3.2.27" evidence="6"/>
<sequence length="1170" mass="131462">MEGNQKELTDSEKIRLKRLAKLGEAGASNPTSATNASSAVSNTTAPATGTSPAKGSPSTSTDSTPVASRMDIDSPSISTMQYAKPQVTPTTTKPPPVATTTTSRTPTKTGTVTPSRSINPSLTTLTSVGPSKQLTLFISQTDLEWENVTLEFIFQATLNEKTSKQSKYTYLRELASELNMENITTMSASKKDDIIHARLSLSENRQPTATPLFDYLVGAWRRTLTVRRKLEQFAQQSSEAANLVPKRIQVVDSVKELIMSFSGLVVNPDMADIFPQSEIQRQKGASYLADKLLLHNADESEAQLPVAFLQEFASRFETDGLEEILSPVIAGIAGYMRTQNVSKDVNTPLRAIRQLVEIPVIARSLTKLPSWNPPNTTARAFEVITLLGPFLSRTSILPDVDPTLANTYFPESGSFQPISAGGHDLDNFPIGMRLPGDVRTAQKALRDLSGTLTKTLHDIVMAIVKAAPKAAGSEPDSKEAVLKYFANGINSNSARGKLHVDRQTVATDGFMCNIVNVLLRMSEGFIDTKYSKIHLIDVDYFKYSSRIIITDHTCINSDTNFAEDYFNSWRTSQSETPVANFISDIYYLTLAAQHYGFLSAVRNYGSLLKGTEDLMKQLDGMRSQRAIWQGPVATMNEMMLTRYTQQLDGLIATKLSLDAGLLNPDLLQSSMRFYNLVMTWLIRVLLLGAAVIQPSQGKAPDALSWDGFVRGDTQGLKLFPVPQETTPPLFATLPEWIIDDICEFFMFLCRYRPTVFENNPRDELLTFTMVILQNPTYIKNPYLKSKLVEILFYFTFPLYRYADGRTIGRLDDVFSTHPLAQQYLVTSLLRFYCDVEQTGMHSQFYDKFNIRYHISQIMKVIWNDSGHRTKIFAMSRDVDFFVKFINLLMNDTTYLLDESLSKLAEIHQLQNAMADTATWEAQTQQQRQEREGTLSTLERQAQSYMSLGVETVNMLEYMTGEPRIVQPFMEPGIVDRLAGMLDYNLTTLVGPKSQELKVQSPEKYRFNPKALLTKLVDIYMHLSHRKEFVIAVSKDARSYKKQIFMKAGQIMMKNALKSESEVQALYDFVEKVEQAVKVSAQEDEELGEAPDEFLDQLMFHVMEEPVILPSSKAVVDISTIKMHLLSDPHDPFNRQPLTLDQVIPDVELKRRIGEWKRSAKKLLNLDVDMG</sequence>
<dbReference type="AlphaFoldDB" id="A0A507D7P2"/>
<dbReference type="UniPathway" id="UPA00143"/>
<keyword evidence="7" id="KW-0963">Cytoplasm</keyword>
<evidence type="ECO:0000256" key="1">
    <source>
        <dbReference type="ARBA" id="ARBA00000900"/>
    </source>
</evidence>
<evidence type="ECO:0000256" key="11">
    <source>
        <dbReference type="SAM" id="MobiDB-lite"/>
    </source>
</evidence>
<dbReference type="EMBL" id="QEAN01000086">
    <property type="protein sequence ID" value="TPX49221.1"/>
    <property type="molecule type" value="Genomic_DNA"/>
</dbReference>
<dbReference type="GO" id="GO:0005737">
    <property type="term" value="C:cytoplasm"/>
    <property type="evidence" value="ECO:0007669"/>
    <property type="project" value="UniProtKB-SubCell"/>
</dbReference>
<dbReference type="Proteomes" id="UP000317494">
    <property type="component" value="Unassembled WGS sequence"/>
</dbReference>